<name>A0ACC2Q3Y5_9NEOP</name>
<sequence length="227" mass="23953">MKFLPVVATLTLVYQMAVSQMLRPPPYNLINRPLGDKIIETSNFINTPTPTVISEPPSNSIVPIPTVVPTPSTTIITDCSPEICQNLANTIQLMIVANLLQNQNVELGRQLATPVLNEIMSSPILSCGCSNPLSPNLISSSIIAPSVAGPNFAPNLINNFIPNNIVPNIYSPNFVAPTPSVVAPSMLPLPPRVVAPNAPCPNAPQVGPANVNGLLNTIMGMLGNLQG</sequence>
<proteinExistence type="predicted"/>
<comment type="caution">
    <text evidence="1">The sequence shown here is derived from an EMBL/GenBank/DDBJ whole genome shotgun (WGS) entry which is preliminary data.</text>
</comment>
<accession>A0ACC2Q3Y5</accession>
<dbReference type="EMBL" id="CM056805">
    <property type="protein sequence ID" value="KAJ8707232.1"/>
    <property type="molecule type" value="Genomic_DNA"/>
</dbReference>
<protein>
    <submittedName>
        <fullName evidence="1">Uncharacterized protein</fullName>
    </submittedName>
</protein>
<keyword evidence="2" id="KW-1185">Reference proteome</keyword>
<evidence type="ECO:0000313" key="1">
    <source>
        <dbReference type="EMBL" id="KAJ8707232.1"/>
    </source>
</evidence>
<organism evidence="1 2">
    <name type="scientific">Mythimna loreyi</name>
    <dbReference type="NCBI Taxonomy" id="667449"/>
    <lineage>
        <taxon>Eukaryota</taxon>
        <taxon>Metazoa</taxon>
        <taxon>Ecdysozoa</taxon>
        <taxon>Arthropoda</taxon>
        <taxon>Hexapoda</taxon>
        <taxon>Insecta</taxon>
        <taxon>Pterygota</taxon>
        <taxon>Neoptera</taxon>
        <taxon>Endopterygota</taxon>
        <taxon>Lepidoptera</taxon>
        <taxon>Glossata</taxon>
        <taxon>Ditrysia</taxon>
        <taxon>Noctuoidea</taxon>
        <taxon>Noctuidae</taxon>
        <taxon>Noctuinae</taxon>
        <taxon>Hadenini</taxon>
        <taxon>Mythimna</taxon>
    </lineage>
</organism>
<dbReference type="Proteomes" id="UP001231649">
    <property type="component" value="Chromosome 29"/>
</dbReference>
<reference evidence="1" key="1">
    <citation type="submission" date="2023-03" db="EMBL/GenBank/DDBJ databases">
        <title>Chromosome-level genomes of two armyworms, Mythimna separata and Mythimna loreyi, provide insights into the biosynthesis and reception of sex pheromones.</title>
        <authorList>
            <person name="Zhao H."/>
        </authorList>
    </citation>
    <scope>NUCLEOTIDE SEQUENCE</scope>
    <source>
        <strain evidence="1">BeijingLab</strain>
    </source>
</reference>
<gene>
    <name evidence="1" type="ORF">PYW08_011366</name>
</gene>
<evidence type="ECO:0000313" key="2">
    <source>
        <dbReference type="Proteomes" id="UP001231649"/>
    </source>
</evidence>